<evidence type="ECO:0000259" key="2">
    <source>
        <dbReference type="Pfam" id="PF04187"/>
    </source>
</evidence>
<dbReference type="Gene3D" id="3.40.50.11550">
    <property type="match status" value="1"/>
</dbReference>
<keyword evidence="4" id="KW-1185">Reference proteome</keyword>
<name>A0A2V3TT57_9HYPH</name>
<dbReference type="Proteomes" id="UP000248021">
    <property type="component" value="Unassembled WGS sequence"/>
</dbReference>
<dbReference type="OrthoDB" id="9795827at2"/>
<evidence type="ECO:0000313" key="3">
    <source>
        <dbReference type="EMBL" id="PXW51364.1"/>
    </source>
</evidence>
<dbReference type="InterPro" id="IPR007314">
    <property type="entry name" value="Cofac_haem-bd_dom"/>
</dbReference>
<comment type="caution">
    <text evidence="3">The sequence shown here is derived from an EMBL/GenBank/DDBJ whole genome shotgun (WGS) entry which is preliminary data.</text>
</comment>
<dbReference type="AlphaFoldDB" id="A0A2V3TT57"/>
<accession>A0A2V3TT57</accession>
<feature type="region of interest" description="Disordered" evidence="1">
    <location>
        <begin position="279"/>
        <end position="304"/>
    </location>
</feature>
<feature type="domain" description="Haem-binding uptake Tiki superfamily ChaN" evidence="2">
    <location>
        <begin position="31"/>
        <end position="244"/>
    </location>
</feature>
<dbReference type="SUPFAM" id="SSF159501">
    <property type="entry name" value="EreA/ChaN-like"/>
    <property type="match status" value="1"/>
</dbReference>
<reference evidence="3 4" key="1">
    <citation type="submission" date="2018-05" db="EMBL/GenBank/DDBJ databases">
        <title>Genomic Encyclopedia of Type Strains, Phase IV (KMG-IV): sequencing the most valuable type-strain genomes for metagenomic binning, comparative biology and taxonomic classification.</title>
        <authorList>
            <person name="Goeker M."/>
        </authorList>
    </citation>
    <scope>NUCLEOTIDE SEQUENCE [LARGE SCALE GENOMIC DNA]</scope>
    <source>
        <strain evidence="3 4">DSM 6462</strain>
    </source>
</reference>
<dbReference type="CDD" id="cd14727">
    <property type="entry name" value="ChanN-like"/>
    <property type="match status" value="1"/>
</dbReference>
<dbReference type="EMBL" id="QJJK01000020">
    <property type="protein sequence ID" value="PXW51364.1"/>
    <property type="molecule type" value="Genomic_DNA"/>
</dbReference>
<evidence type="ECO:0000256" key="1">
    <source>
        <dbReference type="SAM" id="MobiDB-lite"/>
    </source>
</evidence>
<sequence>MTNSEVHVVPHPRGTWLDPESGQLTDQRQLLQKAAFRRAVLLGETHDVAEIHRWQLHVLAFLHMLNAGLAVGFEMFPRRLQPVLDAWVDGEMDTETFLVRSEWYDVWGFDPALYLPIFHFCRQQKVPMLALNCYRPLVTRVGKEGWEAIPEDERDGLTPSAPATAAYRQHLFNLVGGGRAGGPNGMAQSADDPAFDRFVRAQQTWDRAFACNIARALAERPIALVVGIIGRGHLEYGHGTPYQLRDLDISDVSVLLPSEADTQDLGAVAGIADAIFRLDRPEPPNSWRAKRPTPATAPAEGSRS</sequence>
<dbReference type="RefSeq" id="WP_110378385.1">
    <property type="nucleotide sequence ID" value="NZ_JAHBRY010000001.1"/>
</dbReference>
<proteinExistence type="predicted"/>
<dbReference type="Pfam" id="PF04187">
    <property type="entry name" value="Cofac_haem_bdg"/>
    <property type="match status" value="1"/>
</dbReference>
<evidence type="ECO:0000313" key="4">
    <source>
        <dbReference type="Proteomes" id="UP000248021"/>
    </source>
</evidence>
<protein>
    <submittedName>
        <fullName evidence="3">Putative iron-regulated protein</fullName>
    </submittedName>
</protein>
<organism evidence="3 4">
    <name type="scientific">Chelatococcus asaccharovorans</name>
    <dbReference type="NCBI Taxonomy" id="28210"/>
    <lineage>
        <taxon>Bacteria</taxon>
        <taxon>Pseudomonadati</taxon>
        <taxon>Pseudomonadota</taxon>
        <taxon>Alphaproteobacteria</taxon>
        <taxon>Hyphomicrobiales</taxon>
        <taxon>Chelatococcaceae</taxon>
        <taxon>Chelatococcus</taxon>
    </lineage>
</organism>
<feature type="compositionally biased region" description="Low complexity" evidence="1">
    <location>
        <begin position="292"/>
        <end position="304"/>
    </location>
</feature>
<gene>
    <name evidence="3" type="ORF">C7450_12046</name>
</gene>